<feature type="region of interest" description="Disordered" evidence="1">
    <location>
        <begin position="1"/>
        <end position="34"/>
    </location>
</feature>
<dbReference type="AlphaFoldDB" id="A0A5M9JDS2"/>
<feature type="domain" description="Phosphatidate phosphatase APP1 catalytic" evidence="2">
    <location>
        <begin position="184"/>
        <end position="341"/>
    </location>
</feature>
<dbReference type="InterPro" id="IPR019236">
    <property type="entry name" value="APP1_cat"/>
</dbReference>
<evidence type="ECO:0000313" key="3">
    <source>
        <dbReference type="EMBL" id="KAA8566049.1"/>
    </source>
</evidence>
<evidence type="ECO:0000256" key="1">
    <source>
        <dbReference type="SAM" id="MobiDB-lite"/>
    </source>
</evidence>
<dbReference type="GO" id="GO:0008195">
    <property type="term" value="F:phosphatidate phosphatase activity"/>
    <property type="evidence" value="ECO:0007669"/>
    <property type="project" value="InterPro"/>
</dbReference>
<keyword evidence="4" id="KW-1185">Reference proteome</keyword>
<dbReference type="EMBL" id="VICG01000013">
    <property type="protein sequence ID" value="KAA8566049.1"/>
    <property type="molecule type" value="Genomic_DNA"/>
</dbReference>
<dbReference type="Pfam" id="PF09949">
    <property type="entry name" value="APP1_cat"/>
    <property type="match status" value="1"/>
</dbReference>
<organism evidence="3 4">
    <name type="scientific">Monilinia fructicola</name>
    <name type="common">Brown rot fungus</name>
    <name type="synonym">Ciboria fructicola</name>
    <dbReference type="NCBI Taxonomy" id="38448"/>
    <lineage>
        <taxon>Eukaryota</taxon>
        <taxon>Fungi</taxon>
        <taxon>Dikarya</taxon>
        <taxon>Ascomycota</taxon>
        <taxon>Pezizomycotina</taxon>
        <taxon>Leotiomycetes</taxon>
        <taxon>Helotiales</taxon>
        <taxon>Sclerotiniaceae</taxon>
        <taxon>Monilinia</taxon>
    </lineage>
</organism>
<dbReference type="Proteomes" id="UP000322873">
    <property type="component" value="Unassembled WGS sequence"/>
</dbReference>
<dbReference type="GO" id="GO:0030479">
    <property type="term" value="C:actin cortical patch"/>
    <property type="evidence" value="ECO:0007669"/>
    <property type="project" value="TreeGrafter"/>
</dbReference>
<proteinExistence type="predicted"/>
<dbReference type="PANTHER" id="PTHR28208:SF1">
    <property type="entry name" value="FILAMENT ORGANIZATION PROTEIN APP1-LIKE, PUTATIVE (AFU_ORTHOLOGUE AFUA_1G06650)-RELATED"/>
    <property type="match status" value="1"/>
</dbReference>
<evidence type="ECO:0000259" key="2">
    <source>
        <dbReference type="Pfam" id="PF09949"/>
    </source>
</evidence>
<feature type="compositionally biased region" description="Polar residues" evidence="1">
    <location>
        <begin position="1"/>
        <end position="16"/>
    </location>
</feature>
<reference evidence="3 4" key="1">
    <citation type="submission" date="2019-06" db="EMBL/GenBank/DDBJ databases">
        <title>Genome Sequence of the Brown Rot Fungal Pathogen Monilinia fructicola.</title>
        <authorList>
            <person name="De Miccolis Angelini R.M."/>
            <person name="Landi L."/>
            <person name="Abate D."/>
            <person name="Pollastro S."/>
            <person name="Romanazzi G."/>
            <person name="Faretra F."/>
        </authorList>
    </citation>
    <scope>NUCLEOTIDE SEQUENCE [LARGE SCALE GENOMIC DNA]</scope>
    <source>
        <strain evidence="3 4">Mfrc123</strain>
    </source>
</reference>
<feature type="compositionally biased region" description="Polar residues" evidence="1">
    <location>
        <begin position="24"/>
        <end position="34"/>
    </location>
</feature>
<name>A0A5M9JDS2_MONFR</name>
<comment type="caution">
    <text evidence="3">The sequence shown here is derived from an EMBL/GenBank/DDBJ whole genome shotgun (WGS) entry which is preliminary data.</text>
</comment>
<dbReference type="VEuPathDB" id="FungiDB:MFRU_022g00020"/>
<gene>
    <name evidence="3" type="ORF">EYC84_009848</name>
</gene>
<dbReference type="InterPro" id="IPR052935">
    <property type="entry name" value="Mg2+_PAP"/>
</dbReference>
<sequence length="451" mass="50889">MTISRRSTTSLQIQARESNHFPETESSLPNLPRSSTTSLLDNVLSYLGPHNPFPKAVSKDDTVWLLDNTAYRNHITGTWEAEFVTAVWETETGKRVPEIVGDIVGRIGSDGDRGEDEIVEERLRPFFDGSELRLGPSGREGISSDIRVLVDGKDGEVVTWKAKVPEGAEGELEMRTVYAEPEGWGVISDIDDSIKITQTSSPTGILRSTFLSKPLPIEGMPEFYKHIQSLITPKSAMVAPWFYLSASPYTLYSFLNDFRREYYPQGTMILRDANFLNLSGLLETLTVGTQEYKVDRMEKIHKWLPKRKMICVGDSTQSDPEAYGEMYRKDPTWIKLILIRKVTDIAAIGIADKNEPERFEKAFTGVPKSIWRVFESPKEYFTGLESISRCLEVCMYRIIWYTARLTISGNLVYVTGTSYTWQRADLSEMITGGTAVDLFSGAFLLQARASF</sequence>
<dbReference type="PANTHER" id="PTHR28208">
    <property type="entry name" value="PHOSPHATIDATE PHOSPHATASE APP1"/>
    <property type="match status" value="1"/>
</dbReference>
<protein>
    <recommendedName>
        <fullName evidence="2">Phosphatidate phosphatase APP1 catalytic domain-containing protein</fullName>
    </recommendedName>
</protein>
<accession>A0A5M9JDS2</accession>
<evidence type="ECO:0000313" key="4">
    <source>
        <dbReference type="Proteomes" id="UP000322873"/>
    </source>
</evidence>